<dbReference type="Pfam" id="PF09929">
    <property type="entry name" value="DUF2161"/>
    <property type="match status" value="1"/>
</dbReference>
<gene>
    <name evidence="2" type="ORF">SAMN02745775_10572</name>
</gene>
<dbReference type="Proteomes" id="UP000199473">
    <property type="component" value="Unassembled WGS sequence"/>
</dbReference>
<reference evidence="2 3" key="1">
    <citation type="submission" date="2016-10" db="EMBL/GenBank/DDBJ databases">
        <authorList>
            <person name="de Groot N.N."/>
        </authorList>
    </citation>
    <scope>NUCLEOTIDE SEQUENCE [LARGE SCALE GENOMIC DNA]</scope>
    <source>
        <strain evidence="2 3">DSM 19981</strain>
    </source>
</reference>
<dbReference type="EMBL" id="FOSQ01000005">
    <property type="protein sequence ID" value="SFK65060.1"/>
    <property type="molecule type" value="Genomic_DNA"/>
</dbReference>
<name>A0A1I4B9K9_9PROT</name>
<feature type="region of interest" description="Disordered" evidence="1">
    <location>
        <begin position="124"/>
        <end position="155"/>
    </location>
</feature>
<evidence type="ECO:0000313" key="2">
    <source>
        <dbReference type="EMBL" id="SFK65060.1"/>
    </source>
</evidence>
<evidence type="ECO:0000313" key="3">
    <source>
        <dbReference type="Proteomes" id="UP000199473"/>
    </source>
</evidence>
<organism evidence="2 3">
    <name type="scientific">Falsiroseomonas stagni DSM 19981</name>
    <dbReference type="NCBI Taxonomy" id="1123062"/>
    <lineage>
        <taxon>Bacteria</taxon>
        <taxon>Pseudomonadati</taxon>
        <taxon>Pseudomonadota</taxon>
        <taxon>Alphaproteobacteria</taxon>
        <taxon>Acetobacterales</taxon>
        <taxon>Roseomonadaceae</taxon>
        <taxon>Falsiroseomonas</taxon>
    </lineage>
</organism>
<proteinExistence type="predicted"/>
<evidence type="ECO:0000256" key="1">
    <source>
        <dbReference type="SAM" id="MobiDB-lite"/>
    </source>
</evidence>
<feature type="compositionally biased region" description="Basic residues" evidence="1">
    <location>
        <begin position="127"/>
        <end position="143"/>
    </location>
</feature>
<dbReference type="AlphaFoldDB" id="A0A1I4B9K9"/>
<keyword evidence="3" id="KW-1185">Reference proteome</keyword>
<protein>
    <submittedName>
        <fullName evidence="2">Uncharacterized protein</fullName>
    </submittedName>
</protein>
<sequence length="221" mass="23781">MPAPMPRRAPETDLYAAVKAHLETLGLAPKGEVLGCDVVALGAGDPPLLVIAEMKGGFTLDLLLQGVDRMAACDEVWLAVPATRKGRDRDRRAHRLCRLLGFGLMAVLPGTGRVEVLVEPAPYRPRPNPRRRSRLVAEHRKRRGDPTPGGGNRKPIMTAYRQAALACAGALREGPATTKALKAVVPDAPAILLRNVHGWFERVSRGTYRLTAAGEAALAEP</sequence>
<accession>A0A1I4B9K9</accession>
<dbReference type="InterPro" id="IPR018679">
    <property type="entry name" value="DUF2161"/>
</dbReference>